<dbReference type="EMBL" id="UYRU01075848">
    <property type="protein sequence ID" value="VDN26336.1"/>
    <property type="molecule type" value="Genomic_DNA"/>
</dbReference>
<keyword evidence="4" id="KW-1185">Reference proteome</keyword>
<protein>
    <submittedName>
        <fullName evidence="3">Uncharacterized protein</fullName>
    </submittedName>
</protein>
<feature type="compositionally biased region" description="Basic and acidic residues" evidence="2">
    <location>
        <begin position="13"/>
        <end position="22"/>
    </location>
</feature>
<feature type="region of interest" description="Disordered" evidence="2">
    <location>
        <begin position="1"/>
        <end position="49"/>
    </location>
</feature>
<proteinExistence type="predicted"/>
<evidence type="ECO:0000313" key="3">
    <source>
        <dbReference type="EMBL" id="VDN26336.1"/>
    </source>
</evidence>
<dbReference type="Gene3D" id="2.120.10.80">
    <property type="entry name" value="Kelch-type beta propeller"/>
    <property type="match status" value="1"/>
</dbReference>
<dbReference type="Proteomes" id="UP000281553">
    <property type="component" value="Unassembled WGS sequence"/>
</dbReference>
<keyword evidence="1" id="KW-0880">Kelch repeat</keyword>
<dbReference type="SUPFAM" id="SSF117281">
    <property type="entry name" value="Kelch motif"/>
    <property type="match status" value="1"/>
</dbReference>
<organism evidence="3 4">
    <name type="scientific">Dibothriocephalus latus</name>
    <name type="common">Fish tapeworm</name>
    <name type="synonym">Diphyllobothrium latum</name>
    <dbReference type="NCBI Taxonomy" id="60516"/>
    <lineage>
        <taxon>Eukaryota</taxon>
        <taxon>Metazoa</taxon>
        <taxon>Spiralia</taxon>
        <taxon>Lophotrochozoa</taxon>
        <taxon>Platyhelminthes</taxon>
        <taxon>Cestoda</taxon>
        <taxon>Eucestoda</taxon>
        <taxon>Diphyllobothriidea</taxon>
        <taxon>Diphyllobothriidae</taxon>
        <taxon>Dibothriocephalus</taxon>
    </lineage>
</organism>
<name>A0A3P7Q6S5_DIBLA</name>
<dbReference type="AlphaFoldDB" id="A0A3P7Q6S5"/>
<dbReference type="InterPro" id="IPR006652">
    <property type="entry name" value="Kelch_1"/>
</dbReference>
<accession>A0A3P7Q6S5</accession>
<feature type="compositionally biased region" description="Polar residues" evidence="2">
    <location>
        <begin position="29"/>
        <end position="43"/>
    </location>
</feature>
<sequence>MRQLFERAGSIHPDPRNGEKIIKQGRKGLQSTEDNSPMQTNQPRGKRSRKSIFLVGQKLSVEDSGWAVQALDPTSSLQEPLPELTRRKESRLVALNGLAYVIGGMVHSELSTSVVEFNPKTGRWRRVASNLLARWAHAAAGFGCGIISCGGWKGNTAIAFAELFLPAKNK</sequence>
<evidence type="ECO:0000313" key="4">
    <source>
        <dbReference type="Proteomes" id="UP000281553"/>
    </source>
</evidence>
<dbReference type="Pfam" id="PF01344">
    <property type="entry name" value="Kelch_1"/>
    <property type="match status" value="1"/>
</dbReference>
<evidence type="ECO:0000256" key="2">
    <source>
        <dbReference type="SAM" id="MobiDB-lite"/>
    </source>
</evidence>
<evidence type="ECO:0000256" key="1">
    <source>
        <dbReference type="ARBA" id="ARBA00022441"/>
    </source>
</evidence>
<dbReference type="OrthoDB" id="10534506at2759"/>
<gene>
    <name evidence="3" type="ORF">DILT_LOCUS14789</name>
</gene>
<reference evidence="3 4" key="1">
    <citation type="submission" date="2018-11" db="EMBL/GenBank/DDBJ databases">
        <authorList>
            <consortium name="Pathogen Informatics"/>
        </authorList>
    </citation>
    <scope>NUCLEOTIDE SEQUENCE [LARGE SCALE GENOMIC DNA]</scope>
</reference>
<dbReference type="InterPro" id="IPR015915">
    <property type="entry name" value="Kelch-typ_b-propeller"/>
</dbReference>